<evidence type="ECO:0000259" key="11">
    <source>
        <dbReference type="Pfam" id="PF13806"/>
    </source>
</evidence>
<gene>
    <name evidence="12" type="primary">nirD</name>
    <name evidence="12" type="ORF">A1QC_01310</name>
</gene>
<dbReference type="PANTHER" id="PTHR40562:SF1">
    <property type="entry name" value="NITRITE REDUCTASE (NADH) SMALL SUBUNIT"/>
    <property type="match status" value="1"/>
</dbReference>
<dbReference type="InterPro" id="IPR017881">
    <property type="entry name" value="NirD"/>
</dbReference>
<dbReference type="GO" id="GO:0005737">
    <property type="term" value="C:cytoplasm"/>
    <property type="evidence" value="ECO:0007669"/>
    <property type="project" value="UniProtKB-SubCell"/>
</dbReference>
<evidence type="ECO:0000256" key="4">
    <source>
        <dbReference type="ARBA" id="ARBA00023027"/>
    </source>
</evidence>
<proteinExistence type="predicted"/>
<evidence type="ECO:0000313" key="13">
    <source>
        <dbReference type="Proteomes" id="UP000094070"/>
    </source>
</evidence>
<dbReference type="eggNOG" id="COG2146">
    <property type="taxonomic scope" value="Bacteria"/>
</dbReference>
<comment type="catalytic activity">
    <reaction evidence="6">
        <text>NH4(+) + 3 NAD(+) + 2 H2O = nitrite + 3 NADH + 5 H(+)</text>
        <dbReference type="Rhea" id="RHEA:24628"/>
        <dbReference type="ChEBI" id="CHEBI:15377"/>
        <dbReference type="ChEBI" id="CHEBI:15378"/>
        <dbReference type="ChEBI" id="CHEBI:16301"/>
        <dbReference type="ChEBI" id="CHEBI:28938"/>
        <dbReference type="ChEBI" id="CHEBI:57540"/>
        <dbReference type="ChEBI" id="CHEBI:57945"/>
        <dbReference type="EC" id="1.7.1.15"/>
    </reaction>
</comment>
<keyword evidence="3" id="KW-0560">Oxidoreductase</keyword>
<dbReference type="NCBIfam" id="TIGR02378">
    <property type="entry name" value="nirD_assim_sml"/>
    <property type="match status" value="1"/>
</dbReference>
<dbReference type="InterPro" id="IPR012748">
    <property type="entry name" value="Rieske-like_NirD"/>
</dbReference>
<evidence type="ECO:0000256" key="1">
    <source>
        <dbReference type="ARBA" id="ARBA00004496"/>
    </source>
</evidence>
<sequence length="124" mass="13924">MTTQTKKSPAKTASINKIEWTKVCQLSDISPKTGVCALVNGKQVAIFRPRFDEQLFAINNMDPFAQSNVLSRGIICEHDGELWVASPLKKQRFNLETGLCMENETMNIETYEIRANGCEIEVKA</sequence>
<protein>
    <recommendedName>
        <fullName evidence="10">Nitrite reductase (NADH) small subunit</fullName>
        <ecNumber evidence="9">1.7.1.15</ecNumber>
    </recommendedName>
</protein>
<dbReference type="InterPro" id="IPR036922">
    <property type="entry name" value="Rieske_2Fe-2S_sf"/>
</dbReference>
<evidence type="ECO:0000256" key="5">
    <source>
        <dbReference type="ARBA" id="ARBA00023063"/>
    </source>
</evidence>
<dbReference type="GO" id="GO:0051537">
    <property type="term" value="F:2 iron, 2 sulfur cluster binding"/>
    <property type="evidence" value="ECO:0007669"/>
    <property type="project" value="InterPro"/>
</dbReference>
<evidence type="ECO:0000256" key="9">
    <source>
        <dbReference type="ARBA" id="ARBA00066506"/>
    </source>
</evidence>
<comment type="caution">
    <text evidence="12">The sequence shown here is derived from an EMBL/GenBank/DDBJ whole genome shotgun (WGS) entry which is preliminary data.</text>
</comment>
<dbReference type="FunFam" id="2.102.10.10:FF:000002">
    <property type="entry name" value="Nitrite reductase [NAD(P)H] small subunit"/>
    <property type="match status" value="1"/>
</dbReference>
<dbReference type="Proteomes" id="UP000094070">
    <property type="component" value="Unassembled WGS sequence"/>
</dbReference>
<evidence type="ECO:0000256" key="3">
    <source>
        <dbReference type="ARBA" id="ARBA00023002"/>
    </source>
</evidence>
<keyword evidence="4" id="KW-0520">NAD</keyword>
<dbReference type="NCBIfam" id="NF007066">
    <property type="entry name" value="PRK09511.1"/>
    <property type="match status" value="1"/>
</dbReference>
<keyword evidence="2" id="KW-0963">Cytoplasm</keyword>
<evidence type="ECO:0000256" key="2">
    <source>
        <dbReference type="ARBA" id="ARBA00022490"/>
    </source>
</evidence>
<evidence type="ECO:0000256" key="10">
    <source>
        <dbReference type="ARBA" id="ARBA00072071"/>
    </source>
</evidence>
<feature type="domain" description="Rieske-like [2Fe-2S]" evidence="11">
    <location>
        <begin position="19"/>
        <end position="123"/>
    </location>
</feature>
<dbReference type="PROSITE" id="PS51300">
    <property type="entry name" value="NIRD"/>
    <property type="match status" value="1"/>
</dbReference>
<dbReference type="GO" id="GO:0009344">
    <property type="term" value="C:nitrite reductase complex [NAD(P)H]"/>
    <property type="evidence" value="ECO:0007669"/>
    <property type="project" value="TreeGrafter"/>
</dbReference>
<dbReference type="EC" id="1.7.1.15" evidence="9"/>
<name>A0A1E5E290_9VIBR</name>
<dbReference type="Gene3D" id="2.102.10.10">
    <property type="entry name" value="Rieske [2Fe-2S] iron-sulphur domain"/>
    <property type="match status" value="1"/>
</dbReference>
<evidence type="ECO:0000256" key="8">
    <source>
        <dbReference type="ARBA" id="ARBA00065371"/>
    </source>
</evidence>
<keyword evidence="13" id="KW-1185">Reference proteome</keyword>
<dbReference type="Pfam" id="PF13806">
    <property type="entry name" value="Rieske_2"/>
    <property type="match status" value="1"/>
</dbReference>
<comment type="subcellular location">
    <subcellularLocation>
        <location evidence="1">Cytoplasm</location>
    </subcellularLocation>
</comment>
<organism evidence="12 13">
    <name type="scientific">Vibrio rumoiensis 1S-45</name>
    <dbReference type="NCBI Taxonomy" id="1188252"/>
    <lineage>
        <taxon>Bacteria</taxon>
        <taxon>Pseudomonadati</taxon>
        <taxon>Pseudomonadota</taxon>
        <taxon>Gammaproteobacteria</taxon>
        <taxon>Vibrionales</taxon>
        <taxon>Vibrionaceae</taxon>
        <taxon>Vibrio</taxon>
    </lineage>
</organism>
<evidence type="ECO:0000256" key="6">
    <source>
        <dbReference type="ARBA" id="ARBA00050150"/>
    </source>
</evidence>
<comment type="subunit">
    <text evidence="8">Associates with NirB.</text>
</comment>
<dbReference type="EMBL" id="AJYK02000061">
    <property type="protein sequence ID" value="OEF25548.1"/>
    <property type="molecule type" value="Genomic_DNA"/>
</dbReference>
<dbReference type="CDD" id="cd03529">
    <property type="entry name" value="Rieske_NirD"/>
    <property type="match status" value="1"/>
</dbReference>
<dbReference type="AlphaFoldDB" id="A0A1E5E290"/>
<evidence type="ECO:0000313" key="12">
    <source>
        <dbReference type="EMBL" id="OEF25548.1"/>
    </source>
</evidence>
<reference evidence="12 13" key="1">
    <citation type="journal article" date="2012" name="Science">
        <title>Ecological populations of bacteria act as socially cohesive units of antibiotic production and resistance.</title>
        <authorList>
            <person name="Cordero O.X."/>
            <person name="Wildschutte H."/>
            <person name="Kirkup B."/>
            <person name="Proehl S."/>
            <person name="Ngo L."/>
            <person name="Hussain F."/>
            <person name="Le Roux F."/>
            <person name="Mincer T."/>
            <person name="Polz M.F."/>
        </authorList>
    </citation>
    <scope>NUCLEOTIDE SEQUENCE [LARGE SCALE GENOMIC DNA]</scope>
    <source>
        <strain evidence="12 13">1S-45</strain>
    </source>
</reference>
<dbReference type="STRING" id="1188252.A1QC_01310"/>
<dbReference type="SUPFAM" id="SSF50022">
    <property type="entry name" value="ISP domain"/>
    <property type="match status" value="1"/>
</dbReference>
<dbReference type="PANTHER" id="PTHR40562">
    <property type="match status" value="1"/>
</dbReference>
<evidence type="ECO:0000256" key="7">
    <source>
        <dbReference type="ARBA" id="ARBA00059104"/>
    </source>
</evidence>
<comment type="function">
    <text evidence="7">Required for activity of the reductase.</text>
</comment>
<dbReference type="GO" id="GO:0106316">
    <property type="term" value="F:nitrite reductase (NADH) activity"/>
    <property type="evidence" value="ECO:0007669"/>
    <property type="project" value="UniProtKB-EC"/>
</dbReference>
<accession>A0A1E5E290</accession>
<dbReference type="GO" id="GO:0042128">
    <property type="term" value="P:nitrate assimilation"/>
    <property type="evidence" value="ECO:0007669"/>
    <property type="project" value="UniProtKB-KW"/>
</dbReference>
<keyword evidence="5" id="KW-0534">Nitrate assimilation</keyword>